<keyword evidence="2" id="KW-1185">Reference proteome</keyword>
<organism evidence="1 2">
    <name type="scientific">Microvirga brassicacearum</name>
    <dbReference type="NCBI Taxonomy" id="2580413"/>
    <lineage>
        <taxon>Bacteria</taxon>
        <taxon>Pseudomonadati</taxon>
        <taxon>Pseudomonadota</taxon>
        <taxon>Alphaproteobacteria</taxon>
        <taxon>Hyphomicrobiales</taxon>
        <taxon>Methylobacteriaceae</taxon>
        <taxon>Microvirga</taxon>
    </lineage>
</organism>
<keyword evidence="1" id="KW-0560">Oxidoreductase</keyword>
<protein>
    <submittedName>
        <fullName evidence="1">Ammonia monooxygenase</fullName>
    </submittedName>
</protein>
<reference evidence="1 2" key="1">
    <citation type="journal article" date="2019" name="Microorganisms">
        <title>Genome Insights into the Novel Species Microvirga brassicacearum, a Rapeseed Endophyte with Biotechnological Potential.</title>
        <authorList>
            <person name="Jimenez-Gomez A."/>
            <person name="Saati-Santamaria Z."/>
            <person name="Igual J.M."/>
            <person name="Rivas R."/>
            <person name="Mateos P.F."/>
            <person name="Garcia-Fraile P."/>
        </authorList>
    </citation>
    <scope>NUCLEOTIDE SEQUENCE [LARGE SCALE GENOMIC DNA]</scope>
    <source>
        <strain evidence="1 2">CDVBN77</strain>
    </source>
</reference>
<evidence type="ECO:0000313" key="2">
    <source>
        <dbReference type="Proteomes" id="UP000325684"/>
    </source>
</evidence>
<dbReference type="Proteomes" id="UP000325684">
    <property type="component" value="Unassembled WGS sequence"/>
</dbReference>
<dbReference type="InterPro" id="IPR045384">
    <property type="entry name" value="DUF6527"/>
</dbReference>
<dbReference type="Pfam" id="PF20137">
    <property type="entry name" value="BubE"/>
    <property type="match status" value="1"/>
</dbReference>
<accession>A0A5N3PH70</accession>
<keyword evidence="1" id="KW-0503">Monooxygenase</keyword>
<dbReference type="GO" id="GO:0004497">
    <property type="term" value="F:monooxygenase activity"/>
    <property type="evidence" value="ECO:0007669"/>
    <property type="project" value="UniProtKB-KW"/>
</dbReference>
<dbReference type="EMBL" id="VCMV01000003">
    <property type="protein sequence ID" value="KAB0269081.1"/>
    <property type="molecule type" value="Genomic_DNA"/>
</dbReference>
<comment type="caution">
    <text evidence="1">The sequence shown here is derived from an EMBL/GenBank/DDBJ whole genome shotgun (WGS) entry which is preliminary data.</text>
</comment>
<name>A0A5N3PH70_9HYPH</name>
<dbReference type="OrthoDB" id="5196042at2"/>
<sequence length="119" mass="13230">MSKEGILRKAKGGHLFFWCPGCDGAHMVRVEGEVRPCWGFNGNYEKPTFTPSVLVTSGHYVAGHQASEECWCTYEKRFGKKAPFECSICHSFVTDGKIQFLDDCTHALAGQTVPLPPFD</sequence>
<gene>
    <name evidence="1" type="ORF">FEZ63_02940</name>
</gene>
<evidence type="ECO:0000313" key="1">
    <source>
        <dbReference type="EMBL" id="KAB0269081.1"/>
    </source>
</evidence>
<dbReference type="AlphaFoldDB" id="A0A5N3PH70"/>
<proteinExistence type="predicted"/>